<dbReference type="Proteomes" id="UP001163324">
    <property type="component" value="Chromosome 1"/>
</dbReference>
<proteinExistence type="predicted"/>
<sequence length="136" mass="14797">MADPSLANGQDALEEKLNRLARKPGVKASVVIDRSSGSILKTSGDLSALRTSKSRNESTAASFSNEAPAAEESESKGLEDFAALVWNYVNMSGQLVQDMEADDELKLLRLRTKKQEIVIVPDPKYLLTVIHDTPPV</sequence>
<dbReference type="EMBL" id="CM047940">
    <property type="protein sequence ID" value="KAI9904110.1"/>
    <property type="molecule type" value="Genomic_DNA"/>
</dbReference>
<reference evidence="1" key="1">
    <citation type="submission" date="2022-10" db="EMBL/GenBank/DDBJ databases">
        <title>Complete Genome of Trichothecium roseum strain YXFP-22015, a Plant Pathogen Isolated from Citrus.</title>
        <authorList>
            <person name="Wang Y."/>
            <person name="Zhu L."/>
        </authorList>
    </citation>
    <scope>NUCLEOTIDE SEQUENCE</scope>
    <source>
        <strain evidence="1">YXFP-22015</strain>
    </source>
</reference>
<accession>A0ACC0VE51</accession>
<keyword evidence="2" id="KW-1185">Reference proteome</keyword>
<organism evidence="1 2">
    <name type="scientific">Trichothecium roseum</name>
    <dbReference type="NCBI Taxonomy" id="47278"/>
    <lineage>
        <taxon>Eukaryota</taxon>
        <taxon>Fungi</taxon>
        <taxon>Dikarya</taxon>
        <taxon>Ascomycota</taxon>
        <taxon>Pezizomycotina</taxon>
        <taxon>Sordariomycetes</taxon>
        <taxon>Hypocreomycetidae</taxon>
        <taxon>Hypocreales</taxon>
        <taxon>Hypocreales incertae sedis</taxon>
        <taxon>Trichothecium</taxon>
    </lineage>
</organism>
<name>A0ACC0VE51_9HYPO</name>
<evidence type="ECO:0000313" key="1">
    <source>
        <dbReference type="EMBL" id="KAI9904110.1"/>
    </source>
</evidence>
<protein>
    <submittedName>
        <fullName evidence="1">Uncharacterized protein</fullName>
    </submittedName>
</protein>
<comment type="caution">
    <text evidence="1">The sequence shown here is derived from an EMBL/GenBank/DDBJ whole genome shotgun (WGS) entry which is preliminary data.</text>
</comment>
<evidence type="ECO:0000313" key="2">
    <source>
        <dbReference type="Proteomes" id="UP001163324"/>
    </source>
</evidence>
<gene>
    <name evidence="1" type="ORF">N3K66_000639</name>
</gene>